<comment type="caution">
    <text evidence="7">The sequence shown here is derived from an EMBL/GenBank/DDBJ whole genome shotgun (WGS) entry which is preliminary data.</text>
</comment>
<evidence type="ECO:0000256" key="3">
    <source>
        <dbReference type="ARBA" id="ARBA00022840"/>
    </source>
</evidence>
<comment type="similarity">
    <text evidence="4">Belongs to the Cob(I)alamin adenosyltransferase family.</text>
</comment>
<comment type="catalytic activity">
    <reaction evidence="4">
        <text>2 cob(II)alamin + reduced [electron-transfer flavoprotein] + 2 ATP = 2 adenosylcob(III)alamin + 2 triphosphate + oxidized [electron-transfer flavoprotein] + 3 H(+)</text>
        <dbReference type="Rhea" id="RHEA:28671"/>
        <dbReference type="Rhea" id="RHEA-COMP:10685"/>
        <dbReference type="Rhea" id="RHEA-COMP:10686"/>
        <dbReference type="ChEBI" id="CHEBI:15378"/>
        <dbReference type="ChEBI" id="CHEBI:16304"/>
        <dbReference type="ChEBI" id="CHEBI:18036"/>
        <dbReference type="ChEBI" id="CHEBI:18408"/>
        <dbReference type="ChEBI" id="CHEBI:30616"/>
        <dbReference type="ChEBI" id="CHEBI:57692"/>
        <dbReference type="ChEBI" id="CHEBI:58307"/>
        <dbReference type="EC" id="2.5.1.17"/>
    </reaction>
</comment>
<feature type="compositionally biased region" description="Basic and acidic residues" evidence="5">
    <location>
        <begin position="7"/>
        <end position="20"/>
    </location>
</feature>
<gene>
    <name evidence="7" type="ORF">COU17_02980</name>
</gene>
<keyword evidence="3 4" id="KW-0067">ATP-binding</keyword>
<reference evidence="8" key="1">
    <citation type="submission" date="2017-09" db="EMBL/GenBank/DDBJ databases">
        <title>Depth-based differentiation of microbial function through sediment-hosted aquifers and enrichment of novel symbionts in the deep terrestrial subsurface.</title>
        <authorList>
            <person name="Probst A.J."/>
            <person name="Ladd B."/>
            <person name="Jarett J.K."/>
            <person name="Geller-Mcgrath D.E."/>
            <person name="Sieber C.M.K."/>
            <person name="Emerson J.B."/>
            <person name="Anantharaman K."/>
            <person name="Thomas B.C."/>
            <person name="Malmstrom R."/>
            <person name="Stieglmeier M."/>
            <person name="Klingl A."/>
            <person name="Woyke T."/>
            <person name="Ryan C.M."/>
            <person name="Banfield J.F."/>
        </authorList>
    </citation>
    <scope>NUCLEOTIDE SEQUENCE [LARGE SCALE GENOMIC DNA]</scope>
</reference>
<evidence type="ECO:0000313" key="7">
    <source>
        <dbReference type="EMBL" id="PIT90896.1"/>
    </source>
</evidence>
<dbReference type="InterPro" id="IPR036451">
    <property type="entry name" value="CblAdoTrfase-like_sf"/>
</dbReference>
<dbReference type="AlphaFoldDB" id="A0A2M6WDP1"/>
<evidence type="ECO:0000256" key="5">
    <source>
        <dbReference type="SAM" id="MobiDB-lite"/>
    </source>
</evidence>
<keyword evidence="1 4" id="KW-0808">Transferase</keyword>
<name>A0A2M6WDP1_9BACT</name>
<comment type="pathway">
    <text evidence="4">Cofactor biosynthesis; adenosylcobalamin biosynthesis; adenosylcobalamin from cob(II)yrinate a,c-diamide: step 2/7.</text>
</comment>
<feature type="region of interest" description="Disordered" evidence="5">
    <location>
        <begin position="1"/>
        <end position="20"/>
    </location>
</feature>
<dbReference type="InterPro" id="IPR029499">
    <property type="entry name" value="PduO-typ"/>
</dbReference>
<evidence type="ECO:0000313" key="8">
    <source>
        <dbReference type="Proteomes" id="UP000228809"/>
    </source>
</evidence>
<comment type="catalytic activity">
    <reaction evidence="4">
        <text>2 cob(II)yrinate a,c diamide + reduced [electron-transfer flavoprotein] + 2 ATP = 2 adenosylcob(III)yrinate a,c-diamide + 2 triphosphate + oxidized [electron-transfer flavoprotein] + 3 H(+)</text>
        <dbReference type="Rhea" id="RHEA:11528"/>
        <dbReference type="Rhea" id="RHEA-COMP:10685"/>
        <dbReference type="Rhea" id="RHEA-COMP:10686"/>
        <dbReference type="ChEBI" id="CHEBI:15378"/>
        <dbReference type="ChEBI" id="CHEBI:18036"/>
        <dbReference type="ChEBI" id="CHEBI:30616"/>
        <dbReference type="ChEBI" id="CHEBI:57692"/>
        <dbReference type="ChEBI" id="CHEBI:58307"/>
        <dbReference type="ChEBI" id="CHEBI:58503"/>
        <dbReference type="ChEBI" id="CHEBI:58537"/>
        <dbReference type="EC" id="2.5.1.17"/>
    </reaction>
</comment>
<sequence length="186" mass="20612">MTLFTGKGDDGTTKTFDSKPGERISKASAISEALGTLDELNSFLGLSKVESEKHSFTISGRAFGKVVHDIQENLFTIQAELVGAEKTIAKEKLRECEAYIYDAEKELPPITTFFISGGTELAAQFDVARTLARRAERRVVAVVECNKREIGEWSRAYLNRLSSLLYALARLSNHKSGISEESPKYE</sequence>
<accession>A0A2M6WDP1</accession>
<dbReference type="GO" id="GO:0009236">
    <property type="term" value="P:cobalamin biosynthetic process"/>
    <property type="evidence" value="ECO:0007669"/>
    <property type="project" value="UniProtKB-UniRule"/>
</dbReference>
<evidence type="ECO:0000256" key="1">
    <source>
        <dbReference type="ARBA" id="ARBA00022679"/>
    </source>
</evidence>
<evidence type="ECO:0000256" key="2">
    <source>
        <dbReference type="ARBA" id="ARBA00022741"/>
    </source>
</evidence>
<dbReference type="Pfam" id="PF01923">
    <property type="entry name" value="Cob_adeno_trans"/>
    <property type="match status" value="1"/>
</dbReference>
<keyword evidence="2 4" id="KW-0547">Nucleotide-binding</keyword>
<protein>
    <recommendedName>
        <fullName evidence="4">Corrinoid adenosyltransferase</fullName>
        <ecNumber evidence="4">2.5.1.17</ecNumber>
    </recommendedName>
    <alternativeName>
        <fullName evidence="4">Cob(II)alamin adenosyltransferase</fullName>
    </alternativeName>
    <alternativeName>
        <fullName evidence="4">Cob(II)yrinic acid a,c-diamide adenosyltransferase</fullName>
    </alternativeName>
    <alternativeName>
        <fullName evidence="4">Cobinamide/cobalamin adenosyltransferase</fullName>
    </alternativeName>
</protein>
<dbReference type="EMBL" id="PFBJ01000018">
    <property type="protein sequence ID" value="PIT90896.1"/>
    <property type="molecule type" value="Genomic_DNA"/>
</dbReference>
<evidence type="ECO:0000256" key="4">
    <source>
        <dbReference type="RuleBase" id="RU366026"/>
    </source>
</evidence>
<dbReference type="PANTHER" id="PTHR12213">
    <property type="entry name" value="CORRINOID ADENOSYLTRANSFERASE"/>
    <property type="match status" value="1"/>
</dbReference>
<dbReference type="NCBIfam" id="TIGR00636">
    <property type="entry name" value="PduO_Nterm"/>
    <property type="match status" value="1"/>
</dbReference>
<dbReference type="EC" id="2.5.1.17" evidence="4"/>
<keyword evidence="4" id="KW-0169">Cobalamin biosynthesis</keyword>
<proteinExistence type="inferred from homology"/>
<dbReference type="PANTHER" id="PTHR12213:SF0">
    <property type="entry name" value="CORRINOID ADENOSYLTRANSFERASE MMAB"/>
    <property type="match status" value="1"/>
</dbReference>
<feature type="domain" description="Cobalamin adenosyltransferase-like" evidence="6">
    <location>
        <begin position="4"/>
        <end position="171"/>
    </location>
</feature>
<evidence type="ECO:0000259" key="6">
    <source>
        <dbReference type="Pfam" id="PF01923"/>
    </source>
</evidence>
<dbReference type="SUPFAM" id="SSF89028">
    <property type="entry name" value="Cobalamin adenosyltransferase-like"/>
    <property type="match status" value="1"/>
</dbReference>
<dbReference type="GO" id="GO:0005524">
    <property type="term" value="F:ATP binding"/>
    <property type="evidence" value="ECO:0007669"/>
    <property type="project" value="UniProtKB-UniRule"/>
</dbReference>
<dbReference type="UniPathway" id="UPA00148">
    <property type="reaction ID" value="UER00233"/>
</dbReference>
<dbReference type="GO" id="GO:0008817">
    <property type="term" value="F:corrinoid adenosyltransferase activity"/>
    <property type="evidence" value="ECO:0007669"/>
    <property type="project" value="UniProtKB-UniRule"/>
</dbReference>
<dbReference type="Gene3D" id="1.20.1200.10">
    <property type="entry name" value="Cobalamin adenosyltransferase-like"/>
    <property type="match status" value="1"/>
</dbReference>
<organism evidence="7 8">
    <name type="scientific">Candidatus Kaiserbacteria bacterium CG10_big_fil_rev_8_21_14_0_10_49_17</name>
    <dbReference type="NCBI Taxonomy" id="1974609"/>
    <lineage>
        <taxon>Bacteria</taxon>
        <taxon>Candidatus Kaiseribacteriota</taxon>
    </lineage>
</organism>
<dbReference type="Proteomes" id="UP000228809">
    <property type="component" value="Unassembled WGS sequence"/>
</dbReference>
<dbReference type="InterPro" id="IPR016030">
    <property type="entry name" value="CblAdoTrfase-like"/>
</dbReference>